<evidence type="ECO:0000313" key="7">
    <source>
        <dbReference type="Proteomes" id="UP000053989"/>
    </source>
</evidence>
<dbReference type="GO" id="GO:0005737">
    <property type="term" value="C:cytoplasm"/>
    <property type="evidence" value="ECO:0007669"/>
    <property type="project" value="TreeGrafter"/>
</dbReference>
<evidence type="ECO:0000256" key="1">
    <source>
        <dbReference type="ARBA" id="ARBA00022450"/>
    </source>
</evidence>
<evidence type="ECO:0000256" key="3">
    <source>
        <dbReference type="ARBA" id="ARBA00023268"/>
    </source>
</evidence>
<dbReference type="GO" id="GO:0003824">
    <property type="term" value="F:catalytic activity"/>
    <property type="evidence" value="ECO:0007669"/>
    <property type="project" value="InterPro"/>
</dbReference>
<dbReference type="InterPro" id="IPR045851">
    <property type="entry name" value="AMP-bd_C_sf"/>
</dbReference>
<dbReference type="Gene3D" id="3.40.50.12780">
    <property type="entry name" value="N-terminal domain of ligase-like"/>
    <property type="match status" value="1"/>
</dbReference>
<dbReference type="CDD" id="cd05930">
    <property type="entry name" value="A_NRPS"/>
    <property type="match status" value="1"/>
</dbReference>
<dbReference type="GO" id="GO:0031177">
    <property type="term" value="F:phosphopantetheine binding"/>
    <property type="evidence" value="ECO:0007669"/>
    <property type="project" value="TreeGrafter"/>
</dbReference>
<dbReference type="STRING" id="1036808.A0A0C3CW77"/>
<dbReference type="Pfam" id="PF00501">
    <property type="entry name" value="AMP-binding"/>
    <property type="match status" value="1"/>
</dbReference>
<evidence type="ECO:0000259" key="5">
    <source>
        <dbReference type="Pfam" id="PF00668"/>
    </source>
</evidence>
<organism evidence="6 7">
    <name type="scientific">Scleroderma citrinum Foug A</name>
    <dbReference type="NCBI Taxonomy" id="1036808"/>
    <lineage>
        <taxon>Eukaryota</taxon>
        <taxon>Fungi</taxon>
        <taxon>Dikarya</taxon>
        <taxon>Basidiomycota</taxon>
        <taxon>Agaricomycotina</taxon>
        <taxon>Agaricomycetes</taxon>
        <taxon>Agaricomycetidae</taxon>
        <taxon>Boletales</taxon>
        <taxon>Sclerodermatineae</taxon>
        <taxon>Sclerodermataceae</taxon>
        <taxon>Scleroderma</taxon>
    </lineage>
</organism>
<dbReference type="GO" id="GO:0044550">
    <property type="term" value="P:secondary metabolite biosynthetic process"/>
    <property type="evidence" value="ECO:0007669"/>
    <property type="project" value="TreeGrafter"/>
</dbReference>
<dbReference type="SUPFAM" id="SSF52777">
    <property type="entry name" value="CoA-dependent acyltransferases"/>
    <property type="match status" value="2"/>
</dbReference>
<accession>A0A0C3CW77</accession>
<dbReference type="GO" id="GO:0043041">
    <property type="term" value="P:amino acid activation for nonribosomal peptide biosynthetic process"/>
    <property type="evidence" value="ECO:0007669"/>
    <property type="project" value="TreeGrafter"/>
</dbReference>
<dbReference type="Gene3D" id="3.40.50.980">
    <property type="match status" value="2"/>
</dbReference>
<evidence type="ECO:0000313" key="6">
    <source>
        <dbReference type="EMBL" id="KIM52825.1"/>
    </source>
</evidence>
<dbReference type="InterPro" id="IPR042099">
    <property type="entry name" value="ANL_N_sf"/>
</dbReference>
<dbReference type="Gene3D" id="3.30.559.10">
    <property type="entry name" value="Chloramphenicol acetyltransferase-like domain"/>
    <property type="match status" value="1"/>
</dbReference>
<dbReference type="Gene3D" id="3.30.559.30">
    <property type="entry name" value="Nonribosomal peptide synthetase, condensation domain"/>
    <property type="match status" value="1"/>
</dbReference>
<proteinExistence type="predicted"/>
<keyword evidence="3" id="KW-0511">Multifunctional enzyme</keyword>
<evidence type="ECO:0000256" key="2">
    <source>
        <dbReference type="ARBA" id="ARBA00022553"/>
    </source>
</evidence>
<name>A0A0C3CW77_9AGAM</name>
<dbReference type="PANTHER" id="PTHR45527">
    <property type="entry name" value="NONRIBOSOMAL PEPTIDE SYNTHETASE"/>
    <property type="match status" value="1"/>
</dbReference>
<dbReference type="PROSITE" id="PS00455">
    <property type="entry name" value="AMP_BINDING"/>
    <property type="match status" value="1"/>
</dbReference>
<reference evidence="7" key="2">
    <citation type="submission" date="2015-01" db="EMBL/GenBank/DDBJ databases">
        <title>Evolutionary Origins and Diversification of the Mycorrhizal Mutualists.</title>
        <authorList>
            <consortium name="DOE Joint Genome Institute"/>
            <consortium name="Mycorrhizal Genomics Consortium"/>
            <person name="Kohler A."/>
            <person name="Kuo A."/>
            <person name="Nagy L.G."/>
            <person name="Floudas D."/>
            <person name="Copeland A."/>
            <person name="Barry K.W."/>
            <person name="Cichocki N."/>
            <person name="Veneault-Fourrey C."/>
            <person name="LaButti K."/>
            <person name="Lindquist E.A."/>
            <person name="Lipzen A."/>
            <person name="Lundell T."/>
            <person name="Morin E."/>
            <person name="Murat C."/>
            <person name="Riley R."/>
            <person name="Ohm R."/>
            <person name="Sun H."/>
            <person name="Tunlid A."/>
            <person name="Henrissat B."/>
            <person name="Grigoriev I.V."/>
            <person name="Hibbett D.S."/>
            <person name="Martin F."/>
        </authorList>
    </citation>
    <scope>NUCLEOTIDE SEQUENCE [LARGE SCALE GENOMIC DNA]</scope>
    <source>
        <strain evidence="7">Foug A</strain>
    </source>
</reference>
<protein>
    <recommendedName>
        <fullName evidence="8">AMP-dependent synthetase/ligase domain-containing protein</fullName>
    </recommendedName>
</protein>
<sequence length="836" mass="92740">MSLVQNKEPNFKLDHLPLLIAIIFNLGSGDWAFNIVIHHMIIDEASLGVFFYDLFHIYLNGPGSLPEVSIHYSDFCDWLSKTLECRIELREEHLKFWAHNLQETHPLHLTLAMPSERELVPITQIEAKIGIGALEHYTKGINAATATPFAGFFAMYNILLHKYSSGQPSFIVGTASTQRNLSVLTNVVGFFTKMLPMKTEIDETKTFSEYLIEFKSTLIACLTYDDVTYENIVAQGKLSLTGRGYFKHLFVPGGMNMETILQLDSHHLKTKSILSLPNGEEQYEFLLTVHPKSGHVILRFDNHLYTKSAARQFLDAYISLVETLGCDPNITIKDISVVGASEHEHLIKELSFTSDIAVQETCLHKLVEAQVKKTPHFTAVKFEDQSLMFTELNATANRIVWLLIQEGVRQGDVIALCFDHGISQILGILAVLKAGATFIPLDPDDPTLQKELMIEECSAKVLLTTSNHSHVFQKSLAAKVLKRLNWLITDDFEVEGLSPSSLAYIMFTSGSTGKPKGVMIKHRSISNLVQNSGVYGFRQDVCVMSSLAYTFDPFVVDVFSSLTHGATLVTGRKELVLGDIPKAIRSLQINVLHVTPSILAVIPVDDYPMLETVVIAGEAIGKKLIQDWTGHVTLCNMYGPMEATVDCTSCHVTGSALSGGKLYIGGIQLTCGYLNQPELTVAAFLLSPFISSEHIYRMGDITLYHSNGNIEYCGHVDHQIKLHGQHIELGEVKDTITKHSTAKCAAAVICIIQDAPAIVTFVECNDVSEEHLEEEKEALKVFLSERLPRFMCPSLITVLPQLPSSHNGKIDHDAVKLMDLKAFSLKTKKVSKAKAA</sequence>
<dbReference type="SUPFAM" id="SSF56801">
    <property type="entry name" value="Acetyl-CoA synthetase-like"/>
    <property type="match status" value="1"/>
</dbReference>
<dbReference type="OrthoDB" id="416786at2759"/>
<feature type="domain" description="AMP-dependent synthetase/ligase" evidence="4">
    <location>
        <begin position="368"/>
        <end position="649"/>
    </location>
</feature>
<dbReference type="InterPro" id="IPR020845">
    <property type="entry name" value="AMP-binding_CS"/>
</dbReference>
<dbReference type="Gene3D" id="3.30.300.30">
    <property type="match status" value="1"/>
</dbReference>
<dbReference type="InParanoid" id="A0A0C3CW77"/>
<dbReference type="InterPro" id="IPR001242">
    <property type="entry name" value="Condensation_dom"/>
</dbReference>
<keyword evidence="2" id="KW-0597">Phosphoprotein</keyword>
<dbReference type="Proteomes" id="UP000053989">
    <property type="component" value="Unassembled WGS sequence"/>
</dbReference>
<dbReference type="PANTHER" id="PTHR45527:SF1">
    <property type="entry name" value="FATTY ACID SYNTHASE"/>
    <property type="match status" value="1"/>
</dbReference>
<evidence type="ECO:0000259" key="4">
    <source>
        <dbReference type="Pfam" id="PF00501"/>
    </source>
</evidence>
<gene>
    <name evidence="6" type="ORF">SCLCIDRAFT_1159776</name>
</gene>
<dbReference type="InterPro" id="IPR023213">
    <property type="entry name" value="CAT-like_dom_sf"/>
</dbReference>
<feature type="domain" description="Condensation" evidence="5">
    <location>
        <begin position="6"/>
        <end position="346"/>
    </location>
</feature>
<dbReference type="EMBL" id="KN822198">
    <property type="protein sequence ID" value="KIM52825.1"/>
    <property type="molecule type" value="Genomic_DNA"/>
</dbReference>
<keyword evidence="7" id="KW-1185">Reference proteome</keyword>
<dbReference type="HOGENOM" id="CLU_000022_2_13_1"/>
<dbReference type="AlphaFoldDB" id="A0A0C3CW77"/>
<dbReference type="InterPro" id="IPR000873">
    <property type="entry name" value="AMP-dep_synth/lig_dom"/>
</dbReference>
<reference evidence="6 7" key="1">
    <citation type="submission" date="2014-04" db="EMBL/GenBank/DDBJ databases">
        <authorList>
            <consortium name="DOE Joint Genome Institute"/>
            <person name="Kuo A."/>
            <person name="Kohler A."/>
            <person name="Nagy L.G."/>
            <person name="Floudas D."/>
            <person name="Copeland A."/>
            <person name="Barry K.W."/>
            <person name="Cichocki N."/>
            <person name="Veneault-Fourrey C."/>
            <person name="LaButti K."/>
            <person name="Lindquist E.A."/>
            <person name="Lipzen A."/>
            <person name="Lundell T."/>
            <person name="Morin E."/>
            <person name="Murat C."/>
            <person name="Sun H."/>
            <person name="Tunlid A."/>
            <person name="Henrissat B."/>
            <person name="Grigoriev I.V."/>
            <person name="Hibbett D.S."/>
            <person name="Martin F."/>
            <person name="Nordberg H.P."/>
            <person name="Cantor M.N."/>
            <person name="Hua S.X."/>
        </authorList>
    </citation>
    <scope>NUCLEOTIDE SEQUENCE [LARGE SCALE GENOMIC DNA]</scope>
    <source>
        <strain evidence="6 7">Foug A</strain>
    </source>
</reference>
<dbReference type="Pfam" id="PF00668">
    <property type="entry name" value="Condensation"/>
    <property type="match status" value="1"/>
</dbReference>
<evidence type="ECO:0008006" key="8">
    <source>
        <dbReference type="Google" id="ProtNLM"/>
    </source>
</evidence>
<keyword evidence="1" id="KW-0596">Phosphopantetheine</keyword>